<evidence type="ECO:0000313" key="1">
    <source>
        <dbReference type="EMBL" id="CAB4915698.1"/>
    </source>
</evidence>
<sequence>MPLRPVLTLPLRVASRTSTALAADEISFMKSLLVALPVSSSLVAINATEPSIPFMANRAWTNPAFISKIPGPVAAFSLTLHNGVKEPFGQTVSRCASTIISGLSAPHQKTGRPLISRISAGVPNTSPAI</sequence>
<dbReference type="EMBL" id="CAFBMZ010000003">
    <property type="protein sequence ID" value="CAB4915698.1"/>
    <property type="molecule type" value="Genomic_DNA"/>
</dbReference>
<proteinExistence type="predicted"/>
<dbReference type="AlphaFoldDB" id="A0A6J7H987"/>
<accession>A0A6J7H987</accession>
<reference evidence="1" key="1">
    <citation type="submission" date="2020-05" db="EMBL/GenBank/DDBJ databases">
        <authorList>
            <person name="Chiriac C."/>
            <person name="Salcher M."/>
            <person name="Ghai R."/>
            <person name="Kavagutti S V."/>
        </authorList>
    </citation>
    <scope>NUCLEOTIDE SEQUENCE</scope>
</reference>
<name>A0A6J7H987_9ZZZZ</name>
<organism evidence="1">
    <name type="scientific">freshwater metagenome</name>
    <dbReference type="NCBI Taxonomy" id="449393"/>
    <lineage>
        <taxon>unclassified sequences</taxon>
        <taxon>metagenomes</taxon>
        <taxon>ecological metagenomes</taxon>
    </lineage>
</organism>
<protein>
    <submittedName>
        <fullName evidence="1">Unannotated protein</fullName>
    </submittedName>
</protein>
<gene>
    <name evidence="1" type="ORF">UFOPK3684_00083</name>
</gene>